<feature type="region of interest" description="Disordered" evidence="1">
    <location>
        <begin position="157"/>
        <end position="199"/>
    </location>
</feature>
<protein>
    <recommendedName>
        <fullName evidence="2">Fungal-type protein kinase domain-containing protein</fullName>
    </recommendedName>
</protein>
<organism evidence="3 4">
    <name type="scientific">Lentinus tigrinus ALCF2SS1-6</name>
    <dbReference type="NCBI Taxonomy" id="1328759"/>
    <lineage>
        <taxon>Eukaryota</taxon>
        <taxon>Fungi</taxon>
        <taxon>Dikarya</taxon>
        <taxon>Basidiomycota</taxon>
        <taxon>Agaricomycotina</taxon>
        <taxon>Agaricomycetes</taxon>
        <taxon>Polyporales</taxon>
        <taxon>Polyporaceae</taxon>
        <taxon>Lentinus</taxon>
    </lineage>
</organism>
<name>A0A5C2S9S3_9APHY</name>
<keyword evidence="4" id="KW-1185">Reference proteome</keyword>
<feature type="compositionally biased region" description="Basic and acidic residues" evidence="1">
    <location>
        <begin position="184"/>
        <end position="196"/>
    </location>
</feature>
<evidence type="ECO:0000313" key="3">
    <source>
        <dbReference type="EMBL" id="RPD60460.1"/>
    </source>
</evidence>
<reference evidence="3" key="1">
    <citation type="journal article" date="2018" name="Genome Biol. Evol.">
        <title>Genomics and development of Lentinus tigrinus, a white-rot wood-decaying mushroom with dimorphic fruiting bodies.</title>
        <authorList>
            <person name="Wu B."/>
            <person name="Xu Z."/>
            <person name="Knudson A."/>
            <person name="Carlson A."/>
            <person name="Chen N."/>
            <person name="Kovaka S."/>
            <person name="LaButti K."/>
            <person name="Lipzen A."/>
            <person name="Pennachio C."/>
            <person name="Riley R."/>
            <person name="Schakwitz W."/>
            <person name="Umezawa K."/>
            <person name="Ohm R.A."/>
            <person name="Grigoriev I.V."/>
            <person name="Nagy L.G."/>
            <person name="Gibbons J."/>
            <person name="Hibbett D."/>
        </authorList>
    </citation>
    <scope>NUCLEOTIDE SEQUENCE [LARGE SCALE GENOMIC DNA]</scope>
    <source>
        <strain evidence="3">ALCF2SS1-6</strain>
    </source>
</reference>
<evidence type="ECO:0000259" key="2">
    <source>
        <dbReference type="Pfam" id="PF17667"/>
    </source>
</evidence>
<proteinExistence type="predicted"/>
<evidence type="ECO:0000313" key="4">
    <source>
        <dbReference type="Proteomes" id="UP000313359"/>
    </source>
</evidence>
<dbReference type="OrthoDB" id="5584477at2759"/>
<feature type="region of interest" description="Disordered" evidence="1">
    <location>
        <begin position="1"/>
        <end position="102"/>
    </location>
</feature>
<dbReference type="EMBL" id="ML122265">
    <property type="protein sequence ID" value="RPD60460.1"/>
    <property type="molecule type" value="Genomic_DNA"/>
</dbReference>
<dbReference type="AlphaFoldDB" id="A0A5C2S9S3"/>
<evidence type="ECO:0000256" key="1">
    <source>
        <dbReference type="SAM" id="MobiDB-lite"/>
    </source>
</evidence>
<dbReference type="Pfam" id="PF17667">
    <property type="entry name" value="Pkinase_fungal"/>
    <property type="match status" value="1"/>
</dbReference>
<dbReference type="InterPro" id="IPR040976">
    <property type="entry name" value="Pkinase_fungal"/>
</dbReference>
<gene>
    <name evidence="3" type="ORF">L227DRAFT_653184</name>
</gene>
<sequence length="256" mass="27595">MTVPKVEISAEPPPAALGCPTRTRTTPDPDETQMQVDAAVDSVQQPMLDSDGLQPKVSPLSGTASEQASAKAEKRDPEPEGAQKPPHPPPPPSSAVTTRVRRVSPRALSELRSGKELVYTICCAVEAHQALYERAGTLHGDINPNTILILDWPASEPDTAARSSKESTAGTAPDSGKSGPSPGNEDRPTRNEEDRCGSGPSVLEVVQTRATEGALVDFDVPYSDAAWRHPRPGPFKMENHSALRMRRLYRFGYGLW</sequence>
<feature type="domain" description="Fungal-type protein kinase" evidence="2">
    <location>
        <begin position="80"/>
        <end position="155"/>
    </location>
</feature>
<accession>A0A5C2S9S3</accession>
<dbReference type="Proteomes" id="UP000313359">
    <property type="component" value="Unassembled WGS sequence"/>
</dbReference>